<dbReference type="EMBL" id="CP000112">
    <property type="protein sequence ID" value="ABB37291.1"/>
    <property type="molecule type" value="Genomic_DNA"/>
</dbReference>
<dbReference type="HOGENOM" id="CLU_145976_1_0_7"/>
<name>Q315V5_OLEA2</name>
<dbReference type="STRING" id="207559.Dde_0490"/>
<dbReference type="AlphaFoldDB" id="Q315V5"/>
<sequence>MDLELIMRLRRHFGIAHHIPGRLRVKFSLSLLSDPQARPLLDGAAAGGLPPAVRDVRVNPAARTAVIEYDAAAIRPALLDEAFRTQDGARFETLMQELKDSLKAA</sequence>
<proteinExistence type="predicted"/>
<accession>Q315V5</accession>
<evidence type="ECO:0008006" key="3">
    <source>
        <dbReference type="Google" id="ProtNLM"/>
    </source>
</evidence>
<dbReference type="KEGG" id="dde:Dde_0490"/>
<keyword evidence="2" id="KW-1185">Reference proteome</keyword>
<dbReference type="Proteomes" id="UP000002710">
    <property type="component" value="Chromosome"/>
</dbReference>
<evidence type="ECO:0000313" key="2">
    <source>
        <dbReference type="Proteomes" id="UP000002710"/>
    </source>
</evidence>
<dbReference type="RefSeq" id="WP_011366612.1">
    <property type="nucleotide sequence ID" value="NC_007519.1"/>
</dbReference>
<gene>
    <name evidence="1" type="ordered locus">Dde_0490</name>
</gene>
<organism evidence="1 2">
    <name type="scientific">Oleidesulfovibrio alaskensis (strain ATCC BAA-1058 / DSM 17464 / G20)</name>
    <name type="common">Desulfovibrio alaskensis</name>
    <dbReference type="NCBI Taxonomy" id="207559"/>
    <lineage>
        <taxon>Bacteria</taxon>
        <taxon>Pseudomonadati</taxon>
        <taxon>Thermodesulfobacteriota</taxon>
        <taxon>Desulfovibrionia</taxon>
        <taxon>Desulfovibrionales</taxon>
        <taxon>Desulfovibrionaceae</taxon>
        <taxon>Oleidesulfovibrio</taxon>
    </lineage>
</organism>
<reference evidence="1 2" key="1">
    <citation type="journal article" date="2011" name="J. Bacteriol.">
        <title>Complete genome sequence and updated annotation of Desulfovibrio alaskensis G20.</title>
        <authorList>
            <person name="Hauser L.J."/>
            <person name="Land M.L."/>
            <person name="Brown S.D."/>
            <person name="Larimer F."/>
            <person name="Keller K.L."/>
            <person name="Rapp-Giles B.J."/>
            <person name="Price M.N."/>
            <person name="Lin M."/>
            <person name="Bruce D.C."/>
            <person name="Detter J.C."/>
            <person name="Tapia R."/>
            <person name="Han C.S."/>
            <person name="Goodwin L.A."/>
            <person name="Cheng J.F."/>
            <person name="Pitluck S."/>
            <person name="Copeland A."/>
            <person name="Lucas S."/>
            <person name="Nolan M."/>
            <person name="Lapidus A.L."/>
            <person name="Palumbo A.V."/>
            <person name="Wall J.D."/>
        </authorList>
    </citation>
    <scope>NUCLEOTIDE SEQUENCE [LARGE SCALE GENOMIC DNA]</scope>
    <source>
        <strain evidence="2">ATCC BAA 1058 / DSM 17464 / G20</strain>
    </source>
</reference>
<protein>
    <recommendedName>
        <fullName evidence="3">Cation transporter</fullName>
    </recommendedName>
</protein>
<dbReference type="eggNOG" id="ENOG5033FQJ">
    <property type="taxonomic scope" value="Bacteria"/>
</dbReference>
<evidence type="ECO:0000313" key="1">
    <source>
        <dbReference type="EMBL" id="ABB37291.1"/>
    </source>
</evidence>